<dbReference type="GO" id="GO:0006457">
    <property type="term" value="P:protein folding"/>
    <property type="evidence" value="ECO:0007669"/>
    <property type="project" value="InterPro"/>
</dbReference>
<dbReference type="SMART" id="SM00271">
    <property type="entry name" value="DnaJ"/>
    <property type="match status" value="1"/>
</dbReference>
<dbReference type="InterPro" id="IPR051736">
    <property type="entry name" value="DnaJ-B11-like"/>
</dbReference>
<sequence>MLYRLLILFLFLPFALGQNLYETLEVKLGATDSEIRRAYRKLAKQYHPDKNKDEAAEQKFKEISFAYECLSDPEKRRRYDSQGIKACTGEGGGHDFDGFGFSDIFNMFGGGSMNKRETVNRGDDISIELFVSLEEMYNGAFVETIRSRSVKKSKPGTRECNCRMEMKTQHLGPGRFQMVQQRVCSQCPNFEFVLEDRHIELEIEPGMPDGHHYKFRGEGEPHSEGENGDLTYILRTTRHPVFERREDDLYANVTISLTDSLTGFSFDITHLDGHKVTLKRDKVTWPGAMMRVANEGMPLFEDETKRGTLIVTFDVAFPRDQTLSASEAETVRSIFGEGTKTSKQTTVRGVPEKSPKELSEGKSGPIIYNGFYTESAAQKYLSNILK</sequence>
<accession>A0A564Z200</accession>
<dbReference type="EMBL" id="CABIJS010000555">
    <property type="protein sequence ID" value="VUZ53450.1"/>
    <property type="molecule type" value="Genomic_DNA"/>
</dbReference>
<dbReference type="Proteomes" id="UP000321570">
    <property type="component" value="Unassembled WGS sequence"/>
</dbReference>
<dbReference type="PANTHER" id="PTHR44298:SF1">
    <property type="entry name" value="DNAJ HOMOLOG SUBFAMILY B MEMBER 11"/>
    <property type="match status" value="1"/>
</dbReference>
<proteinExistence type="predicted"/>
<dbReference type="Gene3D" id="2.60.260.20">
    <property type="entry name" value="Urease metallochaperone UreE, N-terminal domain"/>
    <property type="match status" value="2"/>
</dbReference>
<keyword evidence="6" id="KW-1185">Reference proteome</keyword>
<dbReference type="InterPro" id="IPR001623">
    <property type="entry name" value="DnaJ_domain"/>
</dbReference>
<evidence type="ECO:0000313" key="5">
    <source>
        <dbReference type="EMBL" id="VUZ53450.1"/>
    </source>
</evidence>
<dbReference type="CDD" id="cd10747">
    <property type="entry name" value="DnaJ_C"/>
    <property type="match status" value="1"/>
</dbReference>
<dbReference type="GO" id="GO:0051787">
    <property type="term" value="F:misfolded protein binding"/>
    <property type="evidence" value="ECO:0007669"/>
    <property type="project" value="TreeGrafter"/>
</dbReference>
<dbReference type="PRINTS" id="PR00625">
    <property type="entry name" value="JDOMAIN"/>
</dbReference>
<evidence type="ECO:0000313" key="6">
    <source>
        <dbReference type="Proteomes" id="UP000321570"/>
    </source>
</evidence>
<dbReference type="InterPro" id="IPR002939">
    <property type="entry name" value="DnaJ_C"/>
</dbReference>
<keyword evidence="1 3" id="KW-0732">Signal</keyword>
<dbReference type="AlphaFoldDB" id="A0A564Z200"/>
<organism evidence="5 6">
    <name type="scientific">Hymenolepis diminuta</name>
    <name type="common">Rat tapeworm</name>
    <dbReference type="NCBI Taxonomy" id="6216"/>
    <lineage>
        <taxon>Eukaryota</taxon>
        <taxon>Metazoa</taxon>
        <taxon>Spiralia</taxon>
        <taxon>Lophotrochozoa</taxon>
        <taxon>Platyhelminthes</taxon>
        <taxon>Cestoda</taxon>
        <taxon>Eucestoda</taxon>
        <taxon>Cyclophyllidea</taxon>
        <taxon>Hymenolepididae</taxon>
        <taxon>Hymenolepis</taxon>
    </lineage>
</organism>
<dbReference type="SUPFAM" id="SSF46565">
    <property type="entry name" value="Chaperone J-domain"/>
    <property type="match status" value="1"/>
</dbReference>
<evidence type="ECO:0000256" key="1">
    <source>
        <dbReference type="ARBA" id="ARBA00022729"/>
    </source>
</evidence>
<dbReference type="Pfam" id="PF00226">
    <property type="entry name" value="DnaJ"/>
    <property type="match status" value="1"/>
</dbReference>
<dbReference type="FunFam" id="2.60.260.20:FF:000013">
    <property type="entry name" value="DnaJ subfamily B member 11"/>
    <property type="match status" value="1"/>
</dbReference>
<dbReference type="GO" id="GO:0051082">
    <property type="term" value="F:unfolded protein binding"/>
    <property type="evidence" value="ECO:0007669"/>
    <property type="project" value="InterPro"/>
</dbReference>
<name>A0A564Z200_HYMDI</name>
<reference evidence="5 6" key="1">
    <citation type="submission" date="2019-07" db="EMBL/GenBank/DDBJ databases">
        <authorList>
            <person name="Jastrzebski P J."/>
            <person name="Paukszto L."/>
            <person name="Jastrzebski P J."/>
        </authorList>
    </citation>
    <scope>NUCLEOTIDE SEQUENCE [LARGE SCALE GENOMIC DNA]</scope>
    <source>
        <strain evidence="5 6">WMS-il1</strain>
    </source>
</reference>
<feature type="domain" description="J" evidence="4">
    <location>
        <begin position="19"/>
        <end position="83"/>
    </location>
</feature>
<dbReference type="PANTHER" id="PTHR44298">
    <property type="entry name" value="DNAJ HOMOLOG SUBFAMILY B MEMBER 11"/>
    <property type="match status" value="1"/>
</dbReference>
<evidence type="ECO:0000259" key="4">
    <source>
        <dbReference type="PROSITE" id="PS50076"/>
    </source>
</evidence>
<dbReference type="InterPro" id="IPR008971">
    <property type="entry name" value="HSP40/DnaJ_pept-bd"/>
</dbReference>
<dbReference type="Gene3D" id="1.10.287.110">
    <property type="entry name" value="DnaJ domain"/>
    <property type="match status" value="1"/>
</dbReference>
<dbReference type="PROSITE" id="PS00636">
    <property type="entry name" value="DNAJ_1"/>
    <property type="match status" value="1"/>
</dbReference>
<dbReference type="GO" id="GO:0005783">
    <property type="term" value="C:endoplasmic reticulum"/>
    <property type="evidence" value="ECO:0007669"/>
    <property type="project" value="TreeGrafter"/>
</dbReference>
<dbReference type="InterPro" id="IPR036869">
    <property type="entry name" value="J_dom_sf"/>
</dbReference>
<feature type="signal peptide" evidence="3">
    <location>
        <begin position="1"/>
        <end position="17"/>
    </location>
</feature>
<dbReference type="Pfam" id="PF01556">
    <property type="entry name" value="DnaJ_C"/>
    <property type="match status" value="1"/>
</dbReference>
<dbReference type="SUPFAM" id="SSF49493">
    <property type="entry name" value="HSP40/DnaJ peptide-binding domain"/>
    <property type="match status" value="2"/>
</dbReference>
<feature type="compositionally biased region" description="Basic and acidic residues" evidence="2">
    <location>
        <begin position="350"/>
        <end position="360"/>
    </location>
</feature>
<protein>
    <recommendedName>
        <fullName evidence="4">J domain-containing protein</fullName>
    </recommendedName>
</protein>
<gene>
    <name evidence="5" type="ORF">WMSIL1_LOCUS11770</name>
</gene>
<evidence type="ECO:0000256" key="2">
    <source>
        <dbReference type="SAM" id="MobiDB-lite"/>
    </source>
</evidence>
<feature type="region of interest" description="Disordered" evidence="2">
    <location>
        <begin position="336"/>
        <end position="360"/>
    </location>
</feature>
<dbReference type="CDD" id="cd06257">
    <property type="entry name" value="DnaJ"/>
    <property type="match status" value="1"/>
</dbReference>
<evidence type="ECO:0000256" key="3">
    <source>
        <dbReference type="SAM" id="SignalP"/>
    </source>
</evidence>
<dbReference type="InterPro" id="IPR018253">
    <property type="entry name" value="DnaJ_domain_CS"/>
</dbReference>
<dbReference type="PROSITE" id="PS50076">
    <property type="entry name" value="DNAJ_2"/>
    <property type="match status" value="1"/>
</dbReference>
<feature type="chain" id="PRO_5021847169" description="J domain-containing protein" evidence="3">
    <location>
        <begin position="18"/>
        <end position="386"/>
    </location>
</feature>